<proteinExistence type="predicted"/>
<dbReference type="EMBL" id="MU006783">
    <property type="protein sequence ID" value="KAF2641588.1"/>
    <property type="molecule type" value="Genomic_DNA"/>
</dbReference>
<feature type="compositionally biased region" description="Low complexity" evidence="1">
    <location>
        <begin position="168"/>
        <end position="181"/>
    </location>
</feature>
<reference evidence="2" key="1">
    <citation type="journal article" date="2020" name="Stud. Mycol.">
        <title>101 Dothideomycetes genomes: a test case for predicting lifestyles and emergence of pathogens.</title>
        <authorList>
            <person name="Haridas S."/>
            <person name="Albert R."/>
            <person name="Binder M."/>
            <person name="Bloem J."/>
            <person name="Labutti K."/>
            <person name="Salamov A."/>
            <person name="Andreopoulos B."/>
            <person name="Baker S."/>
            <person name="Barry K."/>
            <person name="Bills G."/>
            <person name="Bluhm B."/>
            <person name="Cannon C."/>
            <person name="Castanera R."/>
            <person name="Culley D."/>
            <person name="Daum C."/>
            <person name="Ezra D."/>
            <person name="Gonzalez J."/>
            <person name="Henrissat B."/>
            <person name="Kuo A."/>
            <person name="Liang C."/>
            <person name="Lipzen A."/>
            <person name="Lutzoni F."/>
            <person name="Magnuson J."/>
            <person name="Mondo S."/>
            <person name="Nolan M."/>
            <person name="Ohm R."/>
            <person name="Pangilinan J."/>
            <person name="Park H.-J."/>
            <person name="Ramirez L."/>
            <person name="Alfaro M."/>
            <person name="Sun H."/>
            <person name="Tritt A."/>
            <person name="Yoshinaga Y."/>
            <person name="Zwiers L.-H."/>
            <person name="Turgeon B."/>
            <person name="Goodwin S."/>
            <person name="Spatafora J."/>
            <person name="Crous P."/>
            <person name="Grigoriev I."/>
        </authorList>
    </citation>
    <scope>NUCLEOTIDE SEQUENCE</scope>
    <source>
        <strain evidence="2">CBS 473.64</strain>
    </source>
</reference>
<sequence length="442" mass="47823">MAGDMAQHTSGDAAVASSVHNLILAFTDGLNVFKRLKERRRRKKGTPKGHGSGGGNGGGKEVRDDAEKQLSSSLRRGPVELSNTYGRFHSEKGDDFARGDAIAQTSLAETLIKLNAGLVSIIAAFLYHESTHSHLKLDYKSLTTLSESSRREAMDSLNQLYFRLSQSQLQLQRMPSPSPQSNKPSRKRSTSRSGQRISAQRVSAPTVTRASIKNSNGQTQLVMVRPKNIRKSSTSSGSASERERSSNSNSTKSPPQPTSPQIGSPLPQYSQKDPYPRLKSPALKHQGATIAAAATGRKRADSFVDHRPSLWPYTKPADDLPTSTLPGSFPYSSPFAPIEPIVQPLAPTKKLPATPAAGTAVAKRRMDKQTFSTYTFASDSTKLGEIPQRNWTIPWNHEEAKRLNAVAAIEGVPIAVPGKGNGQKKARTGGFLGFLRRGSTST</sequence>
<feature type="region of interest" description="Disordered" evidence="1">
    <location>
        <begin position="38"/>
        <end position="76"/>
    </location>
</feature>
<gene>
    <name evidence="2" type="ORF">P280DRAFT_469183</name>
</gene>
<feature type="compositionally biased region" description="Gly residues" evidence="1">
    <location>
        <begin position="48"/>
        <end position="59"/>
    </location>
</feature>
<feature type="compositionally biased region" description="Basic residues" evidence="1">
    <location>
        <begin position="38"/>
        <end position="47"/>
    </location>
</feature>
<organism evidence="2 3">
    <name type="scientific">Massarina eburnea CBS 473.64</name>
    <dbReference type="NCBI Taxonomy" id="1395130"/>
    <lineage>
        <taxon>Eukaryota</taxon>
        <taxon>Fungi</taxon>
        <taxon>Dikarya</taxon>
        <taxon>Ascomycota</taxon>
        <taxon>Pezizomycotina</taxon>
        <taxon>Dothideomycetes</taxon>
        <taxon>Pleosporomycetidae</taxon>
        <taxon>Pleosporales</taxon>
        <taxon>Massarineae</taxon>
        <taxon>Massarinaceae</taxon>
        <taxon>Massarina</taxon>
    </lineage>
</organism>
<accession>A0A6A6S5A0</accession>
<keyword evidence="3" id="KW-1185">Reference proteome</keyword>
<evidence type="ECO:0000313" key="2">
    <source>
        <dbReference type="EMBL" id="KAF2641588.1"/>
    </source>
</evidence>
<dbReference type="OrthoDB" id="5226911at2759"/>
<dbReference type="PANTHER" id="PTHR42354">
    <property type="entry name" value="C2H2-TYPE DOMAIN-CONTAINING PROTEIN"/>
    <property type="match status" value="1"/>
</dbReference>
<evidence type="ECO:0000256" key="1">
    <source>
        <dbReference type="SAM" id="MobiDB-lite"/>
    </source>
</evidence>
<feature type="region of interest" description="Disordered" evidence="1">
    <location>
        <begin position="168"/>
        <end position="301"/>
    </location>
</feature>
<dbReference type="AlphaFoldDB" id="A0A6A6S5A0"/>
<name>A0A6A6S5A0_9PLEO</name>
<protein>
    <submittedName>
        <fullName evidence="2">Uncharacterized protein</fullName>
    </submittedName>
</protein>
<evidence type="ECO:0000313" key="3">
    <source>
        <dbReference type="Proteomes" id="UP000799753"/>
    </source>
</evidence>
<dbReference type="PANTHER" id="PTHR42354:SF1">
    <property type="entry name" value="C2H2-TYPE DOMAIN-CONTAINING PROTEIN"/>
    <property type="match status" value="1"/>
</dbReference>
<feature type="compositionally biased region" description="Polar residues" evidence="1">
    <location>
        <begin position="191"/>
        <end position="221"/>
    </location>
</feature>
<dbReference type="Proteomes" id="UP000799753">
    <property type="component" value="Unassembled WGS sequence"/>
</dbReference>